<comment type="caution">
    <text evidence="1">The sequence shown here is derived from an EMBL/GenBank/DDBJ whole genome shotgun (WGS) entry which is preliminary data.</text>
</comment>
<evidence type="ECO:0000313" key="2">
    <source>
        <dbReference type="Proteomes" id="UP000441032"/>
    </source>
</evidence>
<dbReference type="Proteomes" id="UP000441032">
    <property type="component" value="Unassembled WGS sequence"/>
</dbReference>
<name>A0A7X2L8R9_RALPI</name>
<dbReference type="EMBL" id="WJYN01000001">
    <property type="protein sequence ID" value="MRS97249.1"/>
    <property type="molecule type" value="Genomic_DNA"/>
</dbReference>
<dbReference type="RefSeq" id="WP_154205413.1">
    <property type="nucleotide sequence ID" value="NZ_WJYN01000001.1"/>
</dbReference>
<sequence length="83" mass="8620">MFAVLAAGATPVVPVAATRASFTVSLTIVDRCTVVSGATATASVQCERESPSRVSYGPAVRPPMAEPGDMQLSAHRQIVTVEF</sequence>
<organism evidence="1 2">
    <name type="scientific">Ralstonia pickettii</name>
    <name type="common">Burkholderia pickettii</name>
    <dbReference type="NCBI Taxonomy" id="329"/>
    <lineage>
        <taxon>Bacteria</taxon>
        <taxon>Pseudomonadati</taxon>
        <taxon>Pseudomonadota</taxon>
        <taxon>Betaproteobacteria</taxon>
        <taxon>Burkholderiales</taxon>
        <taxon>Burkholderiaceae</taxon>
        <taxon>Ralstonia</taxon>
    </lineage>
</organism>
<gene>
    <name evidence="1" type="ORF">GJQ57_01140</name>
</gene>
<proteinExistence type="predicted"/>
<dbReference type="AlphaFoldDB" id="A0A7X2L8R9"/>
<protein>
    <submittedName>
        <fullName evidence="1">Uncharacterized protein</fullName>
    </submittedName>
</protein>
<evidence type="ECO:0000313" key="1">
    <source>
        <dbReference type="EMBL" id="MRS97249.1"/>
    </source>
</evidence>
<accession>A0A7X2L8R9</accession>
<reference evidence="1 2" key="1">
    <citation type="submission" date="2019-11" db="EMBL/GenBank/DDBJ databases">
        <title>Phenotypic characterization of an OXA-22 and OXA-60 co-producing Ralstonia pickettii clinical strain.</title>
        <authorList>
            <person name="He F."/>
        </authorList>
    </citation>
    <scope>NUCLEOTIDE SEQUENCE [LARGE SCALE GENOMIC DNA]</scope>
    <source>
        <strain evidence="1 2">PSLESD1</strain>
    </source>
</reference>